<accession>A0A645F682</accession>
<comment type="caution">
    <text evidence="1">The sequence shown here is derived from an EMBL/GenBank/DDBJ whole genome shotgun (WGS) entry which is preliminary data.</text>
</comment>
<protein>
    <submittedName>
        <fullName evidence="1">Uncharacterized protein</fullName>
    </submittedName>
</protein>
<name>A0A645F682_9ZZZZ</name>
<evidence type="ECO:0000313" key="1">
    <source>
        <dbReference type="EMBL" id="MPN09136.1"/>
    </source>
</evidence>
<dbReference type="EMBL" id="VSSQ01055223">
    <property type="protein sequence ID" value="MPN09136.1"/>
    <property type="molecule type" value="Genomic_DNA"/>
</dbReference>
<proteinExistence type="predicted"/>
<gene>
    <name evidence="1" type="ORF">SDC9_156424</name>
</gene>
<dbReference type="AlphaFoldDB" id="A0A645F682"/>
<organism evidence="1">
    <name type="scientific">bioreactor metagenome</name>
    <dbReference type="NCBI Taxonomy" id="1076179"/>
    <lineage>
        <taxon>unclassified sequences</taxon>
        <taxon>metagenomes</taxon>
        <taxon>ecological metagenomes</taxon>
    </lineage>
</organism>
<sequence length="109" mass="11895">MTEYVVGELQAVYVSHNDGNRQEFLAIDLLQCIIEESAVVEAGKLVMQAQILNFRQVCLSLGVVGESNHGSDHFSLSLLGIGITQHIKIGAVLTVEPLILHDSSHPIFQ</sequence>
<reference evidence="1" key="1">
    <citation type="submission" date="2019-08" db="EMBL/GenBank/DDBJ databases">
        <authorList>
            <person name="Kucharzyk K."/>
            <person name="Murdoch R.W."/>
            <person name="Higgins S."/>
            <person name="Loffler F."/>
        </authorList>
    </citation>
    <scope>NUCLEOTIDE SEQUENCE</scope>
</reference>